<keyword evidence="4" id="KW-1185">Reference proteome</keyword>
<dbReference type="SUPFAM" id="SSF52540">
    <property type="entry name" value="P-loop containing nucleoside triphosphate hydrolases"/>
    <property type="match status" value="1"/>
</dbReference>
<gene>
    <name evidence="5" type="primary">LOC110805487</name>
</gene>
<name>A0ABM3RS84_SPIOL</name>
<keyword evidence="1" id="KW-0347">Helicase</keyword>
<feature type="domain" description="DNA helicase Pif1-like 2B" evidence="3">
    <location>
        <begin position="172"/>
        <end position="218"/>
    </location>
</feature>
<evidence type="ECO:0000259" key="2">
    <source>
        <dbReference type="Pfam" id="PF05970"/>
    </source>
</evidence>
<sequence length="337" mass="37922">RIGNEFRKILPVIPKGSRQDIVFATINSSYLWNYCEVFKLTRNMRLQAGRSESSNHDIKEFSEWILKIGDGKVGEPNDGEGTIVIPDENLIKEVENPVEAIVESTYPSILHNLWDPKYFQERAILAPTHDNVQIINDYLLSLIPGEVKIYLSSDSICKTDANMGIEDLYPLEFLNTIRCYGVPNHIIKLKVGVPVMLLRNIDQSSSLCNGTRLVITQLGNHVVEAKIISGSNIGLKVYIPRMTLTPSDPTSLPIKLQRRQFPLVVCFAMTINKSQGQSLTHVGLYLPKPVFSHGQLYVAISRVTRKEGLKILICDEANELSDTTNNVVYKEVFQNLP</sequence>
<comment type="similarity">
    <text evidence="1">Belongs to the helicase family.</text>
</comment>
<keyword evidence="1" id="KW-0234">DNA repair</keyword>
<keyword evidence="1" id="KW-0378">Hydrolase</keyword>
<accession>A0ABM3RS84</accession>
<dbReference type="Gene3D" id="3.40.50.300">
    <property type="entry name" value="P-loop containing nucleotide triphosphate hydrolases"/>
    <property type="match status" value="1"/>
</dbReference>
<feature type="domain" description="DNA helicase Pif1-like DEAD-box helicase" evidence="2">
    <location>
        <begin position="2"/>
        <end position="78"/>
    </location>
</feature>
<dbReference type="PANTHER" id="PTHR23274">
    <property type="entry name" value="DNA HELICASE-RELATED"/>
    <property type="match status" value="1"/>
</dbReference>
<dbReference type="InterPro" id="IPR010285">
    <property type="entry name" value="DNA_helicase_pif1-like_DEAD"/>
</dbReference>
<protein>
    <recommendedName>
        <fullName evidence="1">ATP-dependent DNA helicase</fullName>
        <ecNumber evidence="1">5.6.2.3</ecNumber>
    </recommendedName>
</protein>
<reference evidence="5" key="2">
    <citation type="submission" date="2025-08" db="UniProtKB">
        <authorList>
            <consortium name="RefSeq"/>
        </authorList>
    </citation>
    <scope>IDENTIFICATION</scope>
    <source>
        <tissue evidence="5">Leaf</tissue>
    </source>
</reference>
<evidence type="ECO:0000256" key="1">
    <source>
        <dbReference type="RuleBase" id="RU363044"/>
    </source>
</evidence>
<dbReference type="EC" id="5.6.2.3" evidence="1"/>
<keyword evidence="1" id="KW-0067">ATP-binding</keyword>
<keyword evidence="1" id="KW-0547">Nucleotide-binding</keyword>
<evidence type="ECO:0000313" key="4">
    <source>
        <dbReference type="Proteomes" id="UP000813463"/>
    </source>
</evidence>
<proteinExistence type="inferred from homology"/>
<evidence type="ECO:0000259" key="3">
    <source>
        <dbReference type="Pfam" id="PF21530"/>
    </source>
</evidence>
<reference evidence="4" key="1">
    <citation type="journal article" date="2021" name="Nat. Commun.">
        <title>Genomic analyses provide insights into spinach domestication and the genetic basis of agronomic traits.</title>
        <authorList>
            <person name="Cai X."/>
            <person name="Sun X."/>
            <person name="Xu C."/>
            <person name="Sun H."/>
            <person name="Wang X."/>
            <person name="Ge C."/>
            <person name="Zhang Z."/>
            <person name="Wang Q."/>
            <person name="Fei Z."/>
            <person name="Jiao C."/>
            <person name="Wang Q."/>
        </authorList>
    </citation>
    <scope>NUCLEOTIDE SEQUENCE [LARGE SCALE GENOMIC DNA]</scope>
    <source>
        <strain evidence="4">cv. Varoflay</strain>
    </source>
</reference>
<dbReference type="CDD" id="cd18809">
    <property type="entry name" value="SF1_C_RecD"/>
    <property type="match status" value="1"/>
</dbReference>
<dbReference type="PANTHER" id="PTHR23274:SF48">
    <property type="entry name" value="ATP-DEPENDENT DNA HELICASE"/>
    <property type="match status" value="1"/>
</dbReference>
<dbReference type="Proteomes" id="UP000813463">
    <property type="component" value="Chromosome 4"/>
</dbReference>
<feature type="non-terminal residue" evidence="5">
    <location>
        <position position="1"/>
    </location>
</feature>
<keyword evidence="1" id="KW-0233">DNA recombination</keyword>
<organism evidence="4 5">
    <name type="scientific">Spinacia oleracea</name>
    <name type="common">Spinach</name>
    <dbReference type="NCBI Taxonomy" id="3562"/>
    <lineage>
        <taxon>Eukaryota</taxon>
        <taxon>Viridiplantae</taxon>
        <taxon>Streptophyta</taxon>
        <taxon>Embryophyta</taxon>
        <taxon>Tracheophyta</taxon>
        <taxon>Spermatophyta</taxon>
        <taxon>Magnoliopsida</taxon>
        <taxon>eudicotyledons</taxon>
        <taxon>Gunneridae</taxon>
        <taxon>Pentapetalae</taxon>
        <taxon>Caryophyllales</taxon>
        <taxon>Chenopodiaceae</taxon>
        <taxon>Chenopodioideae</taxon>
        <taxon>Anserineae</taxon>
        <taxon>Spinacia</taxon>
    </lineage>
</organism>
<dbReference type="RefSeq" id="XP_056698405.1">
    <property type="nucleotide sequence ID" value="XM_056842427.1"/>
</dbReference>
<dbReference type="GeneID" id="110805487"/>
<comment type="cofactor">
    <cofactor evidence="1">
        <name>Mg(2+)</name>
        <dbReference type="ChEBI" id="CHEBI:18420"/>
    </cofactor>
</comment>
<dbReference type="InterPro" id="IPR027417">
    <property type="entry name" value="P-loop_NTPase"/>
</dbReference>
<dbReference type="Pfam" id="PF21530">
    <property type="entry name" value="Pif1_2B_dom"/>
    <property type="match status" value="1"/>
</dbReference>
<dbReference type="InterPro" id="IPR049163">
    <property type="entry name" value="Pif1-like_2B_dom"/>
</dbReference>
<evidence type="ECO:0000313" key="5">
    <source>
        <dbReference type="RefSeq" id="XP_056698405.1"/>
    </source>
</evidence>
<keyword evidence="1" id="KW-0227">DNA damage</keyword>
<dbReference type="Pfam" id="PF05970">
    <property type="entry name" value="PIF1"/>
    <property type="match status" value="1"/>
</dbReference>
<comment type="catalytic activity">
    <reaction evidence="1">
        <text>ATP + H2O = ADP + phosphate + H(+)</text>
        <dbReference type="Rhea" id="RHEA:13065"/>
        <dbReference type="ChEBI" id="CHEBI:15377"/>
        <dbReference type="ChEBI" id="CHEBI:15378"/>
        <dbReference type="ChEBI" id="CHEBI:30616"/>
        <dbReference type="ChEBI" id="CHEBI:43474"/>
        <dbReference type="ChEBI" id="CHEBI:456216"/>
        <dbReference type="EC" id="5.6.2.3"/>
    </reaction>
</comment>